<comment type="caution">
    <text evidence="2">The sequence shown here is derived from an EMBL/GenBank/DDBJ whole genome shotgun (WGS) entry which is preliminary data.</text>
</comment>
<keyword evidence="3" id="KW-1185">Reference proteome</keyword>
<sequence length="248" mass="28998">MMREEIEISRYEKVDKDFDSIIDLHKLISKGTNLEEHLIYFDDNFPLFFKKVIYNKTFDFITVLKINKVLSGFIHFKLFENTIFLNNICLNISAQGNGMGKYFLKESLNLVIDETRENFELDVFLSNSKALNWYLNLGLEIQKKSTWVEILQESQKNVDKKSPGIDFLNDNNGFKSIFYKKNKVGTFVNKKTILVHDLIILEKILNTEYCIVTNQDFTIVTTNDYNFAVLEISARMKGKLKDVINNLK</sequence>
<evidence type="ECO:0000313" key="2">
    <source>
        <dbReference type="EMBL" id="TWH99158.1"/>
    </source>
</evidence>
<dbReference type="PROSITE" id="PS51186">
    <property type="entry name" value="GNAT"/>
    <property type="match status" value="1"/>
</dbReference>
<dbReference type="Gene3D" id="3.40.630.30">
    <property type="match status" value="1"/>
</dbReference>
<reference evidence="2 3" key="1">
    <citation type="journal article" date="2015" name="Stand. Genomic Sci.">
        <title>Genomic Encyclopedia of Bacterial and Archaeal Type Strains, Phase III: the genomes of soil and plant-associated and newly described type strains.</title>
        <authorList>
            <person name="Whitman W.B."/>
            <person name="Woyke T."/>
            <person name="Klenk H.P."/>
            <person name="Zhou Y."/>
            <person name="Lilburn T.G."/>
            <person name="Beck B.J."/>
            <person name="De Vos P."/>
            <person name="Vandamme P."/>
            <person name="Eisen J.A."/>
            <person name="Garrity G."/>
            <person name="Hugenholtz P."/>
            <person name="Kyrpides N.C."/>
        </authorList>
    </citation>
    <scope>NUCLEOTIDE SEQUENCE [LARGE SCALE GENOMIC DNA]</scope>
    <source>
        <strain evidence="2 3">CGMCC 1.6847</strain>
    </source>
</reference>
<name>A0ABY3FJK5_9FLAO</name>
<gene>
    <name evidence="2" type="ORF">IQ05_03153</name>
</gene>
<evidence type="ECO:0000259" key="1">
    <source>
        <dbReference type="PROSITE" id="PS51186"/>
    </source>
</evidence>
<dbReference type="Proteomes" id="UP000317519">
    <property type="component" value="Unassembled WGS sequence"/>
</dbReference>
<dbReference type="InterPro" id="IPR016181">
    <property type="entry name" value="Acyl_CoA_acyltransferase"/>
</dbReference>
<proteinExistence type="predicted"/>
<evidence type="ECO:0000313" key="3">
    <source>
        <dbReference type="Proteomes" id="UP000317519"/>
    </source>
</evidence>
<protein>
    <recommendedName>
        <fullName evidence="1">N-acetyltransferase domain-containing protein</fullName>
    </recommendedName>
</protein>
<feature type="domain" description="N-acetyltransferase" evidence="1">
    <location>
        <begin position="6"/>
        <end position="159"/>
    </location>
</feature>
<dbReference type="InterPro" id="IPR000182">
    <property type="entry name" value="GNAT_dom"/>
</dbReference>
<dbReference type="EMBL" id="VLKO01000016">
    <property type="protein sequence ID" value="TWH99158.1"/>
    <property type="molecule type" value="Genomic_DNA"/>
</dbReference>
<organism evidence="2 3">
    <name type="scientific">Flavobacterium tiangeerense</name>
    <dbReference type="NCBI Taxonomy" id="459471"/>
    <lineage>
        <taxon>Bacteria</taxon>
        <taxon>Pseudomonadati</taxon>
        <taxon>Bacteroidota</taxon>
        <taxon>Flavobacteriia</taxon>
        <taxon>Flavobacteriales</taxon>
        <taxon>Flavobacteriaceae</taxon>
        <taxon>Flavobacterium</taxon>
    </lineage>
</organism>
<dbReference type="Pfam" id="PF00583">
    <property type="entry name" value="Acetyltransf_1"/>
    <property type="match status" value="1"/>
</dbReference>
<accession>A0ABY3FJK5</accession>
<dbReference type="SUPFAM" id="SSF55729">
    <property type="entry name" value="Acyl-CoA N-acyltransferases (Nat)"/>
    <property type="match status" value="1"/>
</dbReference>